<gene>
    <name evidence="3" type="ORF">SAMN02745753_00280</name>
</gene>
<dbReference type="InterPro" id="IPR039672">
    <property type="entry name" value="MFS_2"/>
</dbReference>
<feature type="transmembrane region" description="Helical" evidence="2">
    <location>
        <begin position="265"/>
        <end position="285"/>
    </location>
</feature>
<evidence type="ECO:0000313" key="4">
    <source>
        <dbReference type="Proteomes" id="UP000184517"/>
    </source>
</evidence>
<dbReference type="GO" id="GO:0005886">
    <property type="term" value="C:plasma membrane"/>
    <property type="evidence" value="ECO:0007669"/>
    <property type="project" value="TreeGrafter"/>
</dbReference>
<dbReference type="NCBIfam" id="TIGR00792">
    <property type="entry name" value="gph"/>
    <property type="match status" value="1"/>
</dbReference>
<protein>
    <submittedName>
        <fullName evidence="3">Glycoside/pentoside/hexuronide:cation symporter, GPH family</fullName>
    </submittedName>
</protein>
<dbReference type="STRING" id="1122206.SAMN02745753_00280"/>
<dbReference type="OrthoDB" id="181905at2"/>
<dbReference type="EMBL" id="FQVF01000002">
    <property type="protein sequence ID" value="SHE43303.1"/>
    <property type="molecule type" value="Genomic_DNA"/>
</dbReference>
<proteinExistence type="inferred from homology"/>
<name>A0A1M4TFQ5_9GAMM</name>
<sequence>MKKLSFFDKVSYGFGDLASNVVFTAVGTYLMFFYTDVFGISAALVGTLFFVTRMWDAISDPIMGMIGDRTQTRFGKFRPYLLYVPIPLAIVAVLTFTTPDMDESGKIIWAFVTYILLMTLYTAINIPYSSLPATISDSPVERGQMASFRMVLAFTGALLVNASTLPLVEFFGDGNKQQGFQYTMILLSAVMIVMFWLCFSRVKERVPMIKQHSSLKDDFAVVIKNRAWWVTILMGIPLFTFTIMPFAVGMYYFTYIVGDASKAGMFFTVASLGMIVGSALMSQLVKRYSKRNLVIAGALLSMCLISNLYWVDPSDVYVIYAIIFFNQLSKGIAASSLWGLVADTADYVEWKSGRRVVGLSTSSATFSHKFGMGLSGALVGIGLSFAGYQAGVEQTAESAQMILLFMSLIPAFGAGCIVVIAYFYPITRELEDTMQSELRATREANRAN</sequence>
<keyword evidence="2" id="KW-0812">Transmembrane</keyword>
<dbReference type="InterPro" id="IPR001927">
    <property type="entry name" value="Na/Gal_symport"/>
</dbReference>
<feature type="transmembrane region" description="Helical" evidence="2">
    <location>
        <begin position="77"/>
        <end position="96"/>
    </location>
</feature>
<feature type="transmembrane region" description="Helical" evidence="2">
    <location>
        <begin position="148"/>
        <end position="168"/>
    </location>
</feature>
<comment type="similarity">
    <text evidence="1">Belongs to the sodium:galactoside symporter (TC 2.A.2) family.</text>
</comment>
<dbReference type="GO" id="GO:0006814">
    <property type="term" value="P:sodium ion transport"/>
    <property type="evidence" value="ECO:0007669"/>
    <property type="project" value="InterPro"/>
</dbReference>
<keyword evidence="4" id="KW-1185">Reference proteome</keyword>
<keyword evidence="2" id="KW-1133">Transmembrane helix</keyword>
<accession>A0A1M4TFQ5</accession>
<reference evidence="4" key="1">
    <citation type="submission" date="2016-11" db="EMBL/GenBank/DDBJ databases">
        <authorList>
            <person name="Varghese N."/>
            <person name="Submissions S."/>
        </authorList>
    </citation>
    <scope>NUCLEOTIDE SEQUENCE [LARGE SCALE GENOMIC DNA]</scope>
    <source>
        <strain evidence="4">DSM 16579</strain>
    </source>
</reference>
<dbReference type="PANTHER" id="PTHR11328:SF24">
    <property type="entry name" value="MAJOR FACILITATOR SUPERFAMILY (MFS) PROFILE DOMAIN-CONTAINING PROTEIN"/>
    <property type="match status" value="1"/>
</dbReference>
<dbReference type="GO" id="GO:0015293">
    <property type="term" value="F:symporter activity"/>
    <property type="evidence" value="ECO:0007669"/>
    <property type="project" value="InterPro"/>
</dbReference>
<dbReference type="CDD" id="cd17332">
    <property type="entry name" value="MFS_MelB_like"/>
    <property type="match status" value="1"/>
</dbReference>
<dbReference type="Gene3D" id="1.20.1250.20">
    <property type="entry name" value="MFS general substrate transporter like domains"/>
    <property type="match status" value="2"/>
</dbReference>
<feature type="transmembrane region" description="Helical" evidence="2">
    <location>
        <begin position="108"/>
        <end position="128"/>
    </location>
</feature>
<feature type="transmembrane region" description="Helical" evidence="2">
    <location>
        <begin position="38"/>
        <end position="56"/>
    </location>
</feature>
<evidence type="ECO:0000313" key="3">
    <source>
        <dbReference type="EMBL" id="SHE43303.1"/>
    </source>
</evidence>
<feature type="transmembrane region" description="Helical" evidence="2">
    <location>
        <begin position="402"/>
        <end position="424"/>
    </location>
</feature>
<feature type="transmembrane region" description="Helical" evidence="2">
    <location>
        <begin position="317"/>
        <end position="341"/>
    </location>
</feature>
<dbReference type="PANTHER" id="PTHR11328">
    <property type="entry name" value="MAJOR FACILITATOR SUPERFAMILY DOMAIN-CONTAINING PROTEIN"/>
    <property type="match status" value="1"/>
</dbReference>
<feature type="transmembrane region" description="Helical" evidence="2">
    <location>
        <begin position="227"/>
        <end position="253"/>
    </location>
</feature>
<keyword evidence="2" id="KW-0472">Membrane</keyword>
<feature type="transmembrane region" description="Helical" evidence="2">
    <location>
        <begin position="292"/>
        <end position="311"/>
    </location>
</feature>
<dbReference type="Pfam" id="PF13347">
    <property type="entry name" value="MFS_2"/>
    <property type="match status" value="1"/>
</dbReference>
<dbReference type="GO" id="GO:0008643">
    <property type="term" value="P:carbohydrate transport"/>
    <property type="evidence" value="ECO:0007669"/>
    <property type="project" value="InterPro"/>
</dbReference>
<feature type="transmembrane region" description="Helical" evidence="2">
    <location>
        <begin position="180"/>
        <end position="199"/>
    </location>
</feature>
<organism evidence="3 4">
    <name type="scientific">Marinomonas polaris DSM 16579</name>
    <dbReference type="NCBI Taxonomy" id="1122206"/>
    <lineage>
        <taxon>Bacteria</taxon>
        <taxon>Pseudomonadati</taxon>
        <taxon>Pseudomonadota</taxon>
        <taxon>Gammaproteobacteria</taxon>
        <taxon>Oceanospirillales</taxon>
        <taxon>Oceanospirillaceae</taxon>
        <taxon>Marinomonas</taxon>
    </lineage>
</organism>
<dbReference type="AlphaFoldDB" id="A0A1M4TFQ5"/>
<dbReference type="SUPFAM" id="SSF103473">
    <property type="entry name" value="MFS general substrate transporter"/>
    <property type="match status" value="1"/>
</dbReference>
<feature type="transmembrane region" description="Helical" evidence="2">
    <location>
        <begin position="370"/>
        <end position="390"/>
    </location>
</feature>
<dbReference type="Proteomes" id="UP000184517">
    <property type="component" value="Unassembled WGS sequence"/>
</dbReference>
<dbReference type="RefSeq" id="WP_072837930.1">
    <property type="nucleotide sequence ID" value="NZ_FQVF01000002.1"/>
</dbReference>
<evidence type="ECO:0000256" key="2">
    <source>
        <dbReference type="SAM" id="Phobius"/>
    </source>
</evidence>
<evidence type="ECO:0000256" key="1">
    <source>
        <dbReference type="ARBA" id="ARBA00009617"/>
    </source>
</evidence>
<dbReference type="InterPro" id="IPR036259">
    <property type="entry name" value="MFS_trans_sf"/>
</dbReference>